<proteinExistence type="predicted"/>
<dbReference type="AlphaFoldDB" id="A0A9D4K4K0"/>
<dbReference type="Proteomes" id="UP000828390">
    <property type="component" value="Unassembled WGS sequence"/>
</dbReference>
<reference evidence="1" key="1">
    <citation type="journal article" date="2019" name="bioRxiv">
        <title>The Genome of the Zebra Mussel, Dreissena polymorpha: A Resource for Invasive Species Research.</title>
        <authorList>
            <person name="McCartney M.A."/>
            <person name="Auch B."/>
            <person name="Kono T."/>
            <person name="Mallez S."/>
            <person name="Zhang Y."/>
            <person name="Obille A."/>
            <person name="Becker A."/>
            <person name="Abrahante J.E."/>
            <person name="Garbe J."/>
            <person name="Badalamenti J.P."/>
            <person name="Herman A."/>
            <person name="Mangelson H."/>
            <person name="Liachko I."/>
            <person name="Sullivan S."/>
            <person name="Sone E.D."/>
            <person name="Koren S."/>
            <person name="Silverstein K.A.T."/>
            <person name="Beckman K.B."/>
            <person name="Gohl D.M."/>
        </authorList>
    </citation>
    <scope>NUCLEOTIDE SEQUENCE</scope>
    <source>
        <strain evidence="1">Duluth1</strain>
        <tissue evidence="1">Whole animal</tissue>
    </source>
</reference>
<accession>A0A9D4K4K0</accession>
<protein>
    <submittedName>
        <fullName evidence="1">Uncharacterized protein</fullName>
    </submittedName>
</protein>
<reference evidence="1" key="2">
    <citation type="submission" date="2020-11" db="EMBL/GenBank/DDBJ databases">
        <authorList>
            <person name="McCartney M.A."/>
            <person name="Auch B."/>
            <person name="Kono T."/>
            <person name="Mallez S."/>
            <person name="Becker A."/>
            <person name="Gohl D.M."/>
            <person name="Silverstein K.A.T."/>
            <person name="Koren S."/>
            <person name="Bechman K.B."/>
            <person name="Herman A."/>
            <person name="Abrahante J.E."/>
            <person name="Garbe J."/>
        </authorList>
    </citation>
    <scope>NUCLEOTIDE SEQUENCE</scope>
    <source>
        <strain evidence="1">Duluth1</strain>
        <tissue evidence="1">Whole animal</tissue>
    </source>
</reference>
<comment type="caution">
    <text evidence="1">The sequence shown here is derived from an EMBL/GenBank/DDBJ whole genome shotgun (WGS) entry which is preliminary data.</text>
</comment>
<keyword evidence="2" id="KW-1185">Reference proteome</keyword>
<sequence length="125" mass="13990">MILGPSVLELSSDNHLVDGRTDRPTYRPTDMSKAIYPLFFERGHNKILGDLTDIVAVIEEPQTTTKAGRVYSVPNSTWGITYRHTQSGNTDNCIVVSRSYIHIVLMYSPSQATVMFSNDLDNLLV</sequence>
<organism evidence="1 2">
    <name type="scientific">Dreissena polymorpha</name>
    <name type="common">Zebra mussel</name>
    <name type="synonym">Mytilus polymorpha</name>
    <dbReference type="NCBI Taxonomy" id="45954"/>
    <lineage>
        <taxon>Eukaryota</taxon>
        <taxon>Metazoa</taxon>
        <taxon>Spiralia</taxon>
        <taxon>Lophotrochozoa</taxon>
        <taxon>Mollusca</taxon>
        <taxon>Bivalvia</taxon>
        <taxon>Autobranchia</taxon>
        <taxon>Heteroconchia</taxon>
        <taxon>Euheterodonta</taxon>
        <taxon>Imparidentia</taxon>
        <taxon>Neoheterodontei</taxon>
        <taxon>Myida</taxon>
        <taxon>Dreissenoidea</taxon>
        <taxon>Dreissenidae</taxon>
        <taxon>Dreissena</taxon>
    </lineage>
</organism>
<gene>
    <name evidence="1" type="ORF">DPMN_106135</name>
</gene>
<name>A0A9D4K4K0_DREPO</name>
<evidence type="ECO:0000313" key="2">
    <source>
        <dbReference type="Proteomes" id="UP000828390"/>
    </source>
</evidence>
<evidence type="ECO:0000313" key="1">
    <source>
        <dbReference type="EMBL" id="KAH3832839.1"/>
    </source>
</evidence>
<dbReference type="EMBL" id="JAIWYP010000004">
    <property type="protein sequence ID" value="KAH3832839.1"/>
    <property type="molecule type" value="Genomic_DNA"/>
</dbReference>